<dbReference type="PANTHER" id="PTHR34846:SF10">
    <property type="entry name" value="CYTOPLASMIC PROTEIN"/>
    <property type="match status" value="1"/>
</dbReference>
<dbReference type="GO" id="GO:0051920">
    <property type="term" value="F:peroxiredoxin activity"/>
    <property type="evidence" value="ECO:0007669"/>
    <property type="project" value="InterPro"/>
</dbReference>
<dbReference type="PANTHER" id="PTHR34846">
    <property type="entry name" value="4-CARBOXYMUCONOLACTONE DECARBOXYLASE FAMILY PROTEIN (AFU_ORTHOLOGUE AFUA_6G11590)"/>
    <property type="match status" value="1"/>
</dbReference>
<protein>
    <submittedName>
        <fullName evidence="3">Unannotated protein</fullName>
    </submittedName>
</protein>
<dbReference type="InterPro" id="IPR003779">
    <property type="entry name" value="CMD-like"/>
</dbReference>
<evidence type="ECO:0000313" key="3">
    <source>
        <dbReference type="EMBL" id="CAB4968577.1"/>
    </source>
</evidence>
<dbReference type="Pfam" id="PF02627">
    <property type="entry name" value="CMD"/>
    <property type="match status" value="1"/>
</dbReference>
<organism evidence="3">
    <name type="scientific">freshwater metagenome</name>
    <dbReference type="NCBI Taxonomy" id="449393"/>
    <lineage>
        <taxon>unclassified sequences</taxon>
        <taxon>metagenomes</taxon>
        <taxon>ecological metagenomes</taxon>
    </lineage>
</organism>
<dbReference type="EMBL" id="CAFBMM010000001">
    <property type="protein sequence ID" value="CAB4894533.1"/>
    <property type="molecule type" value="Genomic_DNA"/>
</dbReference>
<gene>
    <name evidence="2" type="ORF">UFOPK3605_00122</name>
    <name evidence="3" type="ORF">UFOPK3897_00126</name>
    <name evidence="4" type="ORF">UFOPK4121_00033</name>
</gene>
<feature type="domain" description="Carboxymuconolactone decarboxylase-like" evidence="1">
    <location>
        <begin position="22"/>
        <end position="104"/>
    </location>
</feature>
<evidence type="ECO:0000313" key="4">
    <source>
        <dbReference type="EMBL" id="CAB5010850.1"/>
    </source>
</evidence>
<dbReference type="Gene3D" id="1.20.1290.10">
    <property type="entry name" value="AhpD-like"/>
    <property type="match status" value="1"/>
</dbReference>
<evidence type="ECO:0000259" key="1">
    <source>
        <dbReference type="Pfam" id="PF02627"/>
    </source>
</evidence>
<dbReference type="EMBL" id="CAFBPQ010000001">
    <property type="protein sequence ID" value="CAB5010850.1"/>
    <property type="molecule type" value="Genomic_DNA"/>
</dbReference>
<accession>A0A6J7LK56</accession>
<dbReference type="SUPFAM" id="SSF69118">
    <property type="entry name" value="AhpD-like"/>
    <property type="match status" value="1"/>
</dbReference>
<dbReference type="AlphaFoldDB" id="A0A6J7LK56"/>
<reference evidence="3" key="1">
    <citation type="submission" date="2020-05" db="EMBL/GenBank/DDBJ databases">
        <authorList>
            <person name="Chiriac C."/>
            <person name="Salcher M."/>
            <person name="Ghai R."/>
            <person name="Kavagutti S V."/>
        </authorList>
    </citation>
    <scope>NUCLEOTIDE SEQUENCE</scope>
</reference>
<proteinExistence type="predicted"/>
<dbReference type="InterPro" id="IPR029032">
    <property type="entry name" value="AhpD-like"/>
</dbReference>
<name>A0A6J7LK56_9ZZZZ</name>
<sequence length="163" mass="18663">MARLDLPPGDGAEIERVWALRPEMGKAVQDLSIAVYANSILSPRVREAARMRVAEINDCLVCQRWRVPELADHGVTEELYAHVSEYATHEEYSEAERLAIEYAERFALNHKSIDDEFFDRLRTQFTDPEILDLSICVGNWVAFGRVTMLLDLDEACGVRHRTQ</sequence>
<dbReference type="EMBL" id="CAFBOF010000001">
    <property type="protein sequence ID" value="CAB4968577.1"/>
    <property type="molecule type" value="Genomic_DNA"/>
</dbReference>
<evidence type="ECO:0000313" key="2">
    <source>
        <dbReference type="EMBL" id="CAB4894533.1"/>
    </source>
</evidence>